<evidence type="ECO:0000313" key="2">
    <source>
        <dbReference type="EMBL" id="CAI2363862.1"/>
    </source>
</evidence>
<keyword evidence="3" id="KW-1185">Reference proteome</keyword>
<evidence type="ECO:0000256" key="1">
    <source>
        <dbReference type="SAM" id="MobiDB-lite"/>
    </source>
</evidence>
<feature type="compositionally biased region" description="Basic and acidic residues" evidence="1">
    <location>
        <begin position="1660"/>
        <end position="1671"/>
    </location>
</feature>
<protein>
    <submittedName>
        <fullName evidence="2">Uncharacterized protein</fullName>
    </submittedName>
</protein>
<reference evidence="2" key="1">
    <citation type="submission" date="2023-07" db="EMBL/GenBank/DDBJ databases">
        <authorList>
            <consortium name="AG Swart"/>
            <person name="Singh M."/>
            <person name="Singh A."/>
            <person name="Seah K."/>
            <person name="Emmerich C."/>
        </authorList>
    </citation>
    <scope>NUCLEOTIDE SEQUENCE</scope>
    <source>
        <strain evidence="2">DP1</strain>
    </source>
</reference>
<gene>
    <name evidence="2" type="ORF">ECRASSUSDP1_LOCUS5202</name>
</gene>
<feature type="compositionally biased region" description="Polar residues" evidence="1">
    <location>
        <begin position="1901"/>
        <end position="1912"/>
    </location>
</feature>
<feature type="compositionally biased region" description="Basic and acidic residues" evidence="1">
    <location>
        <begin position="1957"/>
        <end position="1984"/>
    </location>
</feature>
<dbReference type="GO" id="GO:0016020">
    <property type="term" value="C:membrane"/>
    <property type="evidence" value="ECO:0007669"/>
    <property type="project" value="TreeGrafter"/>
</dbReference>
<dbReference type="PANTHER" id="PTHR22050">
    <property type="entry name" value="RW1 PROTEIN HOMOLOG"/>
    <property type="match status" value="1"/>
</dbReference>
<sequence>MKFDCYPERGRVDSCREVDFKLNSAHSIGMSSPYSPMIDRIGNNSEGELFYEWEIKEETEFQQTEALEAIFTEYGYATSNRNKYNEFTPNMTLWEKRYTAKRLTRILSDKSSELNSNDGMKKMKNFKYFALSHLENFKGATRNFSELKVKKMNKMQIEVYPRELNFNSIELCSPMYKNFTMKNVDKQKNIEIASIIPESSQIIIEHDYGKNILIRPGSKINIRVTVTAEIREPIKTVIVFTLKNGVKLVYLVKFIGIDNYYGLEPLVIDKARHPTNMIDFFMTNQMDENFEFTLSDIKIKKESSPVELYHAQYKLGMSESDKIIDRNANNPHWYEKFSASKIKIGKKLRKPIFKMNINDTGSDFQEFVVQFMLKDLNTGEKRLFAVPVYVYFNDNAVDLYPPVIDFGVLYANSGIKHTITIKAVKNGLDGIRVGFPFVPKNDNFEYDFSPILKTHGVASYENHYTVGKITLKTLGLADGDHSGYIIFCKDKMCEKDKGKTRIYYQFRIHKDPLNGVSKIHSFEVSEDNTKSKDDKVHIQLLWIKNTFNTPLRIDDVTCEDRELSLTFAESKNFDDVEEDKYCCLSSLTPENSSCQSCGKKYIEDLDSSYHKLTLDPGIENQGIKMRYKYQINRSKTVETKFVVVWTNGTYIPIPVFIYDKSLACSFEYYNDSENAKSPFILMATKCNNMPDYTQLDFGPIARDLNHTRTLTLANLNLMPIFIDEIRIDPPICDGERADTVIQLVPDKAYDIMTRDRKRDYSNENKCFSQIYDPDEIKRPIKSHSIVESSDFMIAPNSMVTFNVDVLSPTILEDNNCSRYEAKILFRSSQSPDFEIPISYLVIDTPTDFYSMIIELPAFYVSEKEQVHELSIKSNLDYPMHIIDVESQDPDEISVEILKRVLHPDEEEKIIKISTLPFNNFNTYLRTLQKHLLDKTPVETEPYLTYFDVLAYQSELKEWEERIIKNLTESVTMVDIRTNIVKNITIPIKKILKKPELVDAETYDFGMVEVDAEKRGTLNIFNPSNLPMEISVHLAPTNYLDMIFQEIMSDESLIKWMVLCEKVYLAGSDGRQMCLEFLKINNIQEKDLKKVIDFFFKNYFNFINNNEVGEELFINFISDQHKILKDTIKNISDSTKAIKPEVLDECFGNCEEESTFMSFLSKLNPFSRTNERNKQNIPKIELPEGEQYEEIVETIKVRLHQWMDEHPQNGNDELKTLINTRKQNFFIEQPSECDNENINDENSKKKCNTQCKNKSFVIPPRATLEYRCVHFHPTLATDNAEGYLLIKNNLTFVYPVKLTGKSGKAIFKITDLKAPSFYSNDPQKPLYQNVPTDVEGGVEIMFNLNMKHDVFKMKKLEALSKAELRRQAENSLGTEQVTVKDIELIRKHYRRFNISNIGNFKTNIVDITLSNNQKKNNWFTLTKLSGDQGYEIMYEPDFRHLMIEETILVKTENSITEFKVKASIPLYLIKFIDMNFPKFSNNYLLRRLSEIEEHIGNWYYLIVLSFVLLTLLLLGTELVEYVIFLKQKNINYALLTELISAYEKTKELEEEEQKMKNLSKMLDKSKNDPSQLQKEQKAKKATPVKSLGAFKPKSIPLNESKAGIEEIKKKLAGRIDFSNSQGLLGPKGVERMPVVKHGKNKKRKGKEVKMPIGGSGQGQKKTKEKENTKIQEELTEENFVDAPAKRKEEKDYKKDKDSFLKSQNKDKEKSKSPEEEKKEVSPNASNTSPAQAKLDLQKLNPKGPKFKRGKQRNQPKQNKVKGVGVDLTNEQEVAPANRVVFPSSMYQAVNEINISNEDEFPSLTQATAKQKDSETIPDKEETKQDISNKKQIPEEPSKIVGEKQIETTKNEEPNEGERVDSKKQNISPKKPRQVETATIKLYSRQQTEESAASEPKKETRNRLSNAQSNNSWMENDEGAESINPRSEYTDEDRLDDSEDKNAEDVSNPKSSQSQSESSYKESQRSAKKNDDKRFTRKTDFQDNRKATSGRQNPYYRNDYNDLKYYKKQYHDPTSYKSNKKGVKKGHDITPKSGNSYQDYKRELREQKNKHNYNRGGYYLKNQQDYYTKPVRAKDEAPNMRRGARGKYREDKAYKSNYYDSKEDHSYHKYDQSSFISHKKSEPKIEEIEDTKAQEIIEPKQQDEEPSSYQDSHEDLQSYVEENKDMIQTTSENEEEKEGSGTQSGFFEEKDSYAPSQFNMFSAFQNSGRDFSLFSPVQDTIFGEDDQINFSLLNDASNPSHQEEDEVLGRFANLQDLRNQSEIINYDLTKKSFKYRSGYSSKSPE</sequence>
<feature type="compositionally biased region" description="Basic residues" evidence="1">
    <location>
        <begin position="1633"/>
        <end position="1645"/>
    </location>
</feature>
<feature type="compositionally biased region" description="Acidic residues" evidence="1">
    <location>
        <begin position="1928"/>
        <end position="1937"/>
    </location>
</feature>
<name>A0AAD1UAU2_EUPCR</name>
<dbReference type="PANTHER" id="PTHR22050:SF0">
    <property type="entry name" value="TRANSMEMBRANE PROTEIN 131 HOMOLOG"/>
    <property type="match status" value="1"/>
</dbReference>
<feature type="compositionally biased region" description="Basic and acidic residues" evidence="1">
    <location>
        <begin position="1997"/>
        <end position="2009"/>
    </location>
</feature>
<feature type="compositionally biased region" description="Basic and acidic residues" evidence="1">
    <location>
        <begin position="2117"/>
        <end position="2141"/>
    </location>
</feature>
<evidence type="ECO:0000313" key="3">
    <source>
        <dbReference type="Proteomes" id="UP001295684"/>
    </source>
</evidence>
<feature type="compositionally biased region" description="Basic residues" evidence="1">
    <location>
        <begin position="1743"/>
        <end position="1752"/>
    </location>
</feature>
<feature type="region of interest" description="Disordered" evidence="1">
    <location>
        <begin position="1561"/>
        <end position="1582"/>
    </location>
</feature>
<organism evidence="2 3">
    <name type="scientific">Euplotes crassus</name>
    <dbReference type="NCBI Taxonomy" id="5936"/>
    <lineage>
        <taxon>Eukaryota</taxon>
        <taxon>Sar</taxon>
        <taxon>Alveolata</taxon>
        <taxon>Ciliophora</taxon>
        <taxon>Intramacronucleata</taxon>
        <taxon>Spirotrichea</taxon>
        <taxon>Hypotrichia</taxon>
        <taxon>Euplotida</taxon>
        <taxon>Euplotidae</taxon>
        <taxon>Moneuplotes</taxon>
    </lineage>
</organism>
<feature type="compositionally biased region" description="Basic and acidic residues" evidence="1">
    <location>
        <begin position="2037"/>
        <end position="2047"/>
    </location>
</feature>
<feature type="compositionally biased region" description="Basic and acidic residues" evidence="1">
    <location>
        <begin position="2085"/>
        <end position="2109"/>
    </location>
</feature>
<dbReference type="Proteomes" id="UP001295684">
    <property type="component" value="Unassembled WGS sequence"/>
</dbReference>
<feature type="region of interest" description="Disordered" evidence="1">
    <location>
        <begin position="1793"/>
        <end position="2187"/>
    </location>
</feature>
<feature type="compositionally biased region" description="Basic and acidic residues" evidence="1">
    <location>
        <begin position="2149"/>
        <end position="2163"/>
    </location>
</feature>
<comment type="caution">
    <text evidence="2">The sequence shown here is derived from an EMBL/GenBank/DDBJ whole genome shotgun (WGS) entry which is preliminary data.</text>
</comment>
<feature type="compositionally biased region" description="Basic and acidic residues" evidence="1">
    <location>
        <begin position="1808"/>
        <end position="1862"/>
    </location>
</feature>
<accession>A0AAD1UAU2</accession>
<feature type="compositionally biased region" description="Basic and acidic residues" evidence="1">
    <location>
        <begin position="1682"/>
        <end position="1719"/>
    </location>
</feature>
<dbReference type="InterPro" id="IPR039877">
    <property type="entry name" value="TMEM131-like"/>
</dbReference>
<feature type="region of interest" description="Disordered" evidence="1">
    <location>
        <begin position="1617"/>
        <end position="1769"/>
    </location>
</feature>
<dbReference type="EMBL" id="CAMPGE010005012">
    <property type="protein sequence ID" value="CAI2363862.1"/>
    <property type="molecule type" value="Genomic_DNA"/>
</dbReference>
<proteinExistence type="predicted"/>